<proteinExistence type="predicted"/>
<dbReference type="InterPro" id="IPR017686">
    <property type="entry name" value="Phg/plasmid-like_prot"/>
</dbReference>
<organism evidence="1">
    <name type="scientific">Geladintestivirus 2</name>
    <dbReference type="NCBI Taxonomy" id="3233134"/>
    <lineage>
        <taxon>Viruses</taxon>
        <taxon>Duplodnaviria</taxon>
        <taxon>Heunggongvirae</taxon>
        <taxon>Uroviricota</taxon>
        <taxon>Caudoviricetes</taxon>
        <taxon>Crassvirales</taxon>
    </lineage>
</organism>
<evidence type="ECO:0008006" key="2">
    <source>
        <dbReference type="Google" id="ProtNLM"/>
    </source>
</evidence>
<accession>A0AAU8MHV8</accession>
<sequence>MAKYTVNGTPWAFGTDVSDCTTTAEVMEKSHLNFYVDKCDIVARMPFGVGRNNQINELAGEFAKDGNIYRDLLGHYATYRTDTNEPLGLVKEKYEVVQNIDAFSFFDSAIGKDKAVWDKAGILDNGRMIYLSAKLPVETKVSGDPIDHYLVFSNSHDGSSSVNIMFTPIRVICTNMLNVGLKSSDAFIRIRHTPSVKEQLERGAWVFNVACKQATTVTEFYESLTKVKMSDKEVMAYLCNLQLTTIEQEKLFEYAGESGYKKLLLKDYGTMEAANISSRKVNTIINMFEYYCDGIGQQQINGTAWGAYNAVTGFYSNVANLEGEKRVSSLLYGGACSNMIKALNSACSYAA</sequence>
<evidence type="ECO:0000313" key="1">
    <source>
        <dbReference type="EMBL" id="XCO00607.1"/>
    </source>
</evidence>
<reference evidence="1" key="1">
    <citation type="submission" date="2024-06" db="EMBL/GenBank/DDBJ databases">
        <title>Intestivirid acquisition increases across infancy in a wild primate population.</title>
        <authorList>
            <person name="Schneider-Creas I.A."/>
            <person name="Moya I.L."/>
            <person name="Chiou K.L."/>
            <person name="Baniel A."/>
            <person name="Azanaw Haile A."/>
            <person name="Kebede F."/>
            <person name="Abebe B."/>
            <person name="Snyder-Mackler N."/>
            <person name="Varsani A."/>
        </authorList>
    </citation>
    <scope>NUCLEOTIDE SEQUENCE</scope>
    <source>
        <strain evidence="1">Int_RNL_2018_0288_CRY</strain>
    </source>
</reference>
<dbReference type="InterPro" id="IPR026325">
    <property type="entry name" value="DUF932"/>
</dbReference>
<protein>
    <recommendedName>
        <fullName evidence="2">DUF945 domain-containing protein</fullName>
    </recommendedName>
</protein>
<dbReference type="EMBL" id="PP965500">
    <property type="protein sequence ID" value="XCO00607.1"/>
    <property type="molecule type" value="Genomic_DNA"/>
</dbReference>
<dbReference type="NCBIfam" id="TIGR03299">
    <property type="entry name" value="LGT_TIGR03299"/>
    <property type="match status" value="1"/>
</dbReference>
<name>A0AAU8MHV8_9CAUD</name>
<dbReference type="Pfam" id="PF06067">
    <property type="entry name" value="DUF932"/>
    <property type="match status" value="1"/>
</dbReference>